<evidence type="ECO:0000313" key="2">
    <source>
        <dbReference type="EMBL" id="TNN06421.1"/>
    </source>
</evidence>
<organism evidence="2 3">
    <name type="scientific">Schistosoma japonicum</name>
    <name type="common">Blood fluke</name>
    <dbReference type="NCBI Taxonomy" id="6182"/>
    <lineage>
        <taxon>Eukaryota</taxon>
        <taxon>Metazoa</taxon>
        <taxon>Spiralia</taxon>
        <taxon>Lophotrochozoa</taxon>
        <taxon>Platyhelminthes</taxon>
        <taxon>Trematoda</taxon>
        <taxon>Digenea</taxon>
        <taxon>Strigeidida</taxon>
        <taxon>Schistosomatoidea</taxon>
        <taxon>Schistosomatidae</taxon>
        <taxon>Schistosoma</taxon>
    </lineage>
</organism>
<accession>A0A4Z2CQ78</accession>
<keyword evidence="3" id="KW-1185">Reference proteome</keyword>
<keyword evidence="1" id="KW-0732">Signal</keyword>
<gene>
    <name evidence="2" type="ORF">EWB00_008398</name>
</gene>
<evidence type="ECO:0000313" key="3">
    <source>
        <dbReference type="Proteomes" id="UP000311919"/>
    </source>
</evidence>
<dbReference type="Proteomes" id="UP000311919">
    <property type="component" value="Unassembled WGS sequence"/>
</dbReference>
<protein>
    <submittedName>
        <fullName evidence="2">CD59-like protein</fullName>
    </submittedName>
</protein>
<feature type="signal peptide" evidence="1">
    <location>
        <begin position="1"/>
        <end position="22"/>
    </location>
</feature>
<evidence type="ECO:0000256" key="1">
    <source>
        <dbReference type="SAM" id="SignalP"/>
    </source>
</evidence>
<feature type="chain" id="PRO_5021501908" evidence="1">
    <location>
        <begin position="23"/>
        <end position="115"/>
    </location>
</feature>
<reference evidence="2 3" key="1">
    <citation type="submission" date="2019-03" db="EMBL/GenBank/DDBJ databases">
        <title>An improved genome assembly of the fluke Schistosoma japonicum.</title>
        <authorList>
            <person name="Hu W."/>
            <person name="Luo F."/>
            <person name="Yin M."/>
            <person name="Mo X."/>
            <person name="Sun C."/>
            <person name="Wu Q."/>
            <person name="Zhu B."/>
            <person name="Xiang M."/>
            <person name="Wang J."/>
            <person name="Wang Y."/>
            <person name="Zhang T."/>
            <person name="Xu B."/>
            <person name="Zheng H."/>
            <person name="Feng Z."/>
        </authorList>
    </citation>
    <scope>NUCLEOTIDE SEQUENCE [LARGE SCALE GENOMIC DNA]</scope>
    <source>
        <strain evidence="2">HuSjv2</strain>
        <tissue evidence="2">Worms</tissue>
    </source>
</reference>
<dbReference type="OrthoDB" id="6234159at2759"/>
<dbReference type="Gene3D" id="2.10.60.10">
    <property type="entry name" value="CD59"/>
    <property type="match status" value="1"/>
</dbReference>
<dbReference type="AlphaFoldDB" id="A0A4Z2CQ78"/>
<sequence>MKFFINFLSSFLIIITMKELNSIKCYECKNCPTITNDVPIVSQCRRCLVNRTQTGIIRSCVQTCPLVTPKEYHRRSIKCCRKDLCNFANFPVTNKNIYITSTLIIMAIMSLIEKL</sequence>
<proteinExistence type="predicted"/>
<comment type="caution">
    <text evidence="2">The sequence shown here is derived from an EMBL/GenBank/DDBJ whole genome shotgun (WGS) entry which is preliminary data.</text>
</comment>
<dbReference type="InterPro" id="IPR045860">
    <property type="entry name" value="Snake_toxin-like_sf"/>
</dbReference>
<dbReference type="EMBL" id="SKCS01000465">
    <property type="protein sequence ID" value="TNN06421.1"/>
    <property type="molecule type" value="Genomic_DNA"/>
</dbReference>
<name>A0A4Z2CQ78_SCHJA</name>
<dbReference type="SUPFAM" id="SSF57302">
    <property type="entry name" value="Snake toxin-like"/>
    <property type="match status" value="1"/>
</dbReference>